<name>A0A183B0W0_9TREM</name>
<dbReference type="OrthoDB" id="6270120at2759"/>
<dbReference type="EMBL" id="UZAN01053736">
    <property type="protein sequence ID" value="VDP90117.1"/>
    <property type="molecule type" value="Genomic_DNA"/>
</dbReference>
<dbReference type="AlphaFoldDB" id="A0A183B0W0"/>
<reference evidence="4" key="1">
    <citation type="submission" date="2016-06" db="UniProtKB">
        <authorList>
            <consortium name="WormBaseParasite"/>
        </authorList>
    </citation>
    <scope>IDENTIFICATION</scope>
</reference>
<proteinExistence type="predicted"/>
<keyword evidence="3" id="KW-1185">Reference proteome</keyword>
<evidence type="ECO:0000313" key="2">
    <source>
        <dbReference type="EMBL" id="VDP90117.1"/>
    </source>
</evidence>
<feature type="region of interest" description="Disordered" evidence="1">
    <location>
        <begin position="167"/>
        <end position="198"/>
    </location>
</feature>
<evidence type="ECO:0000313" key="3">
    <source>
        <dbReference type="Proteomes" id="UP000272942"/>
    </source>
</evidence>
<dbReference type="Proteomes" id="UP000272942">
    <property type="component" value="Unassembled WGS sequence"/>
</dbReference>
<evidence type="ECO:0000313" key="4">
    <source>
        <dbReference type="WBParaSite" id="ECPE_0001288201-mRNA-1"/>
    </source>
</evidence>
<dbReference type="WBParaSite" id="ECPE_0001288201-mRNA-1">
    <property type="protein sequence ID" value="ECPE_0001288201-mRNA-1"/>
    <property type="gene ID" value="ECPE_0001288201"/>
</dbReference>
<accession>A0A183B0W0</accession>
<sequence>MFANWALTVCTPFLSKLFIDISTYDEALASSVDDDYGISPNTAERYLYNADKRNLNSLMFFGQQDGEPLKISEDDFPENANDEYSPGYITGRITSSRKQNVDSTRETNELREQDFQELILGTMDEPMKAPGHGVISKDQINSTSLAVKPTQDTEPVRLAEALSQKLDLTDQSKDQATPLRPVAGSSSITASPSKPIDRKQLIAEYRERCKQDTEKDVINLIVLGK</sequence>
<organism evidence="4">
    <name type="scientific">Echinostoma caproni</name>
    <dbReference type="NCBI Taxonomy" id="27848"/>
    <lineage>
        <taxon>Eukaryota</taxon>
        <taxon>Metazoa</taxon>
        <taxon>Spiralia</taxon>
        <taxon>Lophotrochozoa</taxon>
        <taxon>Platyhelminthes</taxon>
        <taxon>Trematoda</taxon>
        <taxon>Digenea</taxon>
        <taxon>Plagiorchiida</taxon>
        <taxon>Echinostomata</taxon>
        <taxon>Echinostomatoidea</taxon>
        <taxon>Echinostomatidae</taxon>
        <taxon>Echinostoma</taxon>
    </lineage>
</organism>
<evidence type="ECO:0000256" key="1">
    <source>
        <dbReference type="SAM" id="MobiDB-lite"/>
    </source>
</evidence>
<protein>
    <submittedName>
        <fullName evidence="4">Phosphoprotein</fullName>
    </submittedName>
</protein>
<gene>
    <name evidence="2" type="ORF">ECPE_LOCUS12845</name>
</gene>
<reference evidence="2 3" key="2">
    <citation type="submission" date="2018-11" db="EMBL/GenBank/DDBJ databases">
        <authorList>
            <consortium name="Pathogen Informatics"/>
        </authorList>
    </citation>
    <scope>NUCLEOTIDE SEQUENCE [LARGE SCALE GENOMIC DNA]</scope>
    <source>
        <strain evidence="2 3">Egypt</strain>
    </source>
</reference>